<dbReference type="Proteomes" id="UP000694941">
    <property type="component" value="Unplaced"/>
</dbReference>
<feature type="transmembrane region" description="Helical" evidence="13">
    <location>
        <begin position="7"/>
        <end position="28"/>
    </location>
</feature>
<keyword evidence="4" id="KW-1003">Cell membrane</keyword>
<evidence type="ECO:0000256" key="12">
    <source>
        <dbReference type="ARBA" id="ARBA00042244"/>
    </source>
</evidence>
<evidence type="ECO:0000256" key="4">
    <source>
        <dbReference type="ARBA" id="ARBA00022475"/>
    </source>
</evidence>
<evidence type="ECO:0000256" key="11">
    <source>
        <dbReference type="ARBA" id="ARBA00040821"/>
    </source>
</evidence>
<evidence type="ECO:0000256" key="9">
    <source>
        <dbReference type="ARBA" id="ARBA00023170"/>
    </source>
</evidence>
<dbReference type="PANTHER" id="PTHR11923">
    <property type="entry name" value="SCAVENGER RECEPTOR CLASS B TYPE-1 SR-B1"/>
    <property type="match status" value="1"/>
</dbReference>
<dbReference type="InterPro" id="IPR002159">
    <property type="entry name" value="CD36_fam"/>
</dbReference>
<gene>
    <name evidence="15" type="primary">LOC106468470</name>
</gene>
<evidence type="ECO:0000313" key="14">
    <source>
        <dbReference type="Proteomes" id="UP000694941"/>
    </source>
</evidence>
<dbReference type="PANTHER" id="PTHR11923:SF110">
    <property type="entry name" value="SCAVENGER RECEPTOR CLASS B MEMBER 1"/>
    <property type="match status" value="1"/>
</dbReference>
<evidence type="ECO:0000256" key="13">
    <source>
        <dbReference type="SAM" id="Phobius"/>
    </source>
</evidence>
<dbReference type="InterPro" id="IPR005428">
    <property type="entry name" value="CD36/SCARB1/SNMP1"/>
</dbReference>
<accession>A0ABM1BLF0</accession>
<keyword evidence="7 13" id="KW-0472">Membrane</keyword>
<evidence type="ECO:0000256" key="3">
    <source>
        <dbReference type="ARBA" id="ARBA00010532"/>
    </source>
</evidence>
<keyword evidence="10" id="KW-0325">Glycoprotein</keyword>
<comment type="similarity">
    <text evidence="3">Belongs to the CD36 family.</text>
</comment>
<keyword evidence="14" id="KW-1185">Reference proteome</keyword>
<sequence length="473" mass="53362">MGVACKAGILVTLGLLLAIAGLVAYLIFPNILQWQVKERLVLSPESETFEHWKDVPVPIFIHFYFFNLTNHEGVWSLTEKPQLAEVGPYVFRESRKKVNVTWNENNNTVSYAQVRTWHFEPDLTLGSLDDIITTLNVPAIAAAQKMKNKMFGLKTIDLLLSKANSTWFIHQPIRKLLFDGYEDIFLKAVKSILPTAQEKFGWFYEKNNTDDGIYTIFTGKDKIENLGRVDMWKGSGTAGAWEGTCDMINGTAGDMWPPFRESKDEKLTVYVSDICRSVSLSFLKETEIKGITAFHYWADNTVLDNGMLDFDNKCFCSSNGTQCLPAGGLNASTCSEGVPIVISYPHFLYADSSYRQLVDGMKPDPEAHQFFIDLEPVSRVPTFSSSILFFQNITSRSFVPIFWFSQVATIDDETAKKLQLITSDLPNYVTVGSFILVILGGIIVTFTFFFAIKIARKRKQGKGKYDGVPMKDY</sequence>
<evidence type="ECO:0000256" key="8">
    <source>
        <dbReference type="ARBA" id="ARBA00023157"/>
    </source>
</evidence>
<dbReference type="PRINTS" id="PR01609">
    <property type="entry name" value="CD36FAMILY"/>
</dbReference>
<evidence type="ECO:0000256" key="6">
    <source>
        <dbReference type="ARBA" id="ARBA00022989"/>
    </source>
</evidence>
<evidence type="ECO:0000313" key="15">
    <source>
        <dbReference type="RefSeq" id="XP_013784353.1"/>
    </source>
</evidence>
<proteinExistence type="inferred from homology"/>
<feature type="transmembrane region" description="Helical" evidence="13">
    <location>
        <begin position="428"/>
        <end position="452"/>
    </location>
</feature>
<evidence type="ECO:0000256" key="10">
    <source>
        <dbReference type="ARBA" id="ARBA00023180"/>
    </source>
</evidence>
<evidence type="ECO:0000256" key="7">
    <source>
        <dbReference type="ARBA" id="ARBA00023136"/>
    </source>
</evidence>
<dbReference type="RefSeq" id="XP_013784353.1">
    <property type="nucleotide sequence ID" value="XM_013928899.2"/>
</dbReference>
<comment type="subcellular location">
    <subcellularLocation>
        <location evidence="2">Cell membrane</location>
        <topology evidence="2">Multi-pass membrane protein</topology>
    </subcellularLocation>
    <subcellularLocation>
        <location evidence="1">Membrane</location>
        <location evidence="1">Caveola</location>
        <topology evidence="1">Multi-pass membrane protein</topology>
    </subcellularLocation>
</comment>
<dbReference type="PRINTS" id="PR01610">
    <property type="entry name" value="CD36ANTIGEN"/>
</dbReference>
<evidence type="ECO:0000256" key="2">
    <source>
        <dbReference type="ARBA" id="ARBA00004651"/>
    </source>
</evidence>
<protein>
    <recommendedName>
        <fullName evidence="11">Scavenger receptor class B member 1</fullName>
    </recommendedName>
    <alternativeName>
        <fullName evidence="12">SR-BI</fullName>
    </alternativeName>
</protein>
<name>A0ABM1BLF0_LIMPO</name>
<evidence type="ECO:0000256" key="1">
    <source>
        <dbReference type="ARBA" id="ARBA00004189"/>
    </source>
</evidence>
<dbReference type="GeneID" id="106468470"/>
<dbReference type="Pfam" id="PF01130">
    <property type="entry name" value="CD36"/>
    <property type="match status" value="1"/>
</dbReference>
<organism evidence="14 15">
    <name type="scientific">Limulus polyphemus</name>
    <name type="common">Atlantic horseshoe crab</name>
    <dbReference type="NCBI Taxonomy" id="6850"/>
    <lineage>
        <taxon>Eukaryota</taxon>
        <taxon>Metazoa</taxon>
        <taxon>Ecdysozoa</taxon>
        <taxon>Arthropoda</taxon>
        <taxon>Chelicerata</taxon>
        <taxon>Merostomata</taxon>
        <taxon>Xiphosura</taxon>
        <taxon>Limulidae</taxon>
        <taxon>Limulus</taxon>
    </lineage>
</organism>
<reference evidence="15" key="1">
    <citation type="submission" date="2025-08" db="UniProtKB">
        <authorList>
            <consortium name="RefSeq"/>
        </authorList>
    </citation>
    <scope>IDENTIFICATION</scope>
    <source>
        <tissue evidence="15">Muscle</tissue>
    </source>
</reference>
<keyword evidence="8" id="KW-1015">Disulfide bond</keyword>
<keyword evidence="6 13" id="KW-1133">Transmembrane helix</keyword>
<keyword evidence="5 13" id="KW-0812">Transmembrane</keyword>
<keyword evidence="9" id="KW-0675">Receptor</keyword>
<evidence type="ECO:0000256" key="5">
    <source>
        <dbReference type="ARBA" id="ARBA00022692"/>
    </source>
</evidence>